<dbReference type="InterPro" id="IPR002890">
    <property type="entry name" value="MG2"/>
</dbReference>
<dbReference type="STRING" id="7167.A0A3F2YQ76"/>
<dbReference type="InterPro" id="IPR001599">
    <property type="entry name" value="Macroglobln_a2"/>
</dbReference>
<dbReference type="Gene3D" id="2.20.130.20">
    <property type="match status" value="1"/>
</dbReference>
<keyword evidence="1" id="KW-0732">Signal</keyword>
<protein>
    <recommendedName>
        <fullName evidence="9">Alpha-2-macroglobulin bait region domain-containing protein</fullName>
    </recommendedName>
</protein>
<dbReference type="InterPro" id="IPR040839">
    <property type="entry name" value="MG4"/>
</dbReference>
<dbReference type="Gene3D" id="2.60.120.1540">
    <property type="match status" value="1"/>
</dbReference>
<dbReference type="InterPro" id="IPR050473">
    <property type="entry name" value="A2M/Complement_sys"/>
</dbReference>
<evidence type="ECO:0000259" key="4">
    <source>
        <dbReference type="SMART" id="SM01359"/>
    </source>
</evidence>
<dbReference type="AlphaFoldDB" id="A0A3F2YQ76"/>
<keyword evidence="3" id="KW-1015">Disulfide bond</keyword>
<dbReference type="Gene3D" id="2.60.40.1940">
    <property type="match status" value="1"/>
</dbReference>
<dbReference type="Gene3D" id="2.60.40.2950">
    <property type="match status" value="1"/>
</dbReference>
<evidence type="ECO:0000259" key="5">
    <source>
        <dbReference type="SMART" id="SM01360"/>
    </source>
</evidence>
<keyword evidence="2" id="KW-0882">Thioester bond</keyword>
<dbReference type="Gene3D" id="2.60.40.690">
    <property type="entry name" value="Alpha-macroglobulin, receptor-binding domain"/>
    <property type="match status" value="1"/>
</dbReference>
<organism evidence="7 8">
    <name type="scientific">Anopheles albimanus</name>
    <name type="common">New world malaria mosquito</name>
    <dbReference type="NCBI Taxonomy" id="7167"/>
    <lineage>
        <taxon>Eukaryota</taxon>
        <taxon>Metazoa</taxon>
        <taxon>Ecdysozoa</taxon>
        <taxon>Arthropoda</taxon>
        <taxon>Hexapoda</taxon>
        <taxon>Insecta</taxon>
        <taxon>Pterygota</taxon>
        <taxon>Neoptera</taxon>
        <taxon>Endopterygota</taxon>
        <taxon>Diptera</taxon>
        <taxon>Nematocera</taxon>
        <taxon>Culicoidea</taxon>
        <taxon>Culicidae</taxon>
        <taxon>Anophelinae</taxon>
        <taxon>Anopheles</taxon>
    </lineage>
</organism>
<reference evidence="7 8" key="1">
    <citation type="journal article" date="2017" name="G3 (Bethesda)">
        <title>The Physical Genome Mapping of Anopheles albimanus Corrected Scaffold Misassemblies and Identified Interarm Rearrangements in Genus Anopheles.</title>
        <authorList>
            <person name="Artemov G.N."/>
            <person name="Peery A.N."/>
            <person name="Jiang X."/>
            <person name="Tu Z."/>
            <person name="Stegniy V.N."/>
            <person name="Sharakhova M.V."/>
            <person name="Sharakhov I.V."/>
        </authorList>
    </citation>
    <scope>NUCLEOTIDE SEQUENCE [LARGE SCALE GENOMIC DNA]</scope>
    <source>
        <strain evidence="7 8">ALBI9_A</strain>
    </source>
</reference>
<dbReference type="Gene3D" id="2.60.40.10">
    <property type="entry name" value="Immunoglobulins"/>
    <property type="match status" value="2"/>
</dbReference>
<evidence type="ECO:0000313" key="8">
    <source>
        <dbReference type="Proteomes" id="UP000069272"/>
    </source>
</evidence>
<accession>A0A3F2YQ76</accession>
<dbReference type="SMART" id="SM01361">
    <property type="entry name" value="A2M_recep"/>
    <property type="match status" value="1"/>
</dbReference>
<dbReference type="SUPFAM" id="SSF49410">
    <property type="entry name" value="Alpha-macroglobulin receptor domain"/>
    <property type="match status" value="1"/>
</dbReference>
<dbReference type="Pfam" id="PF01835">
    <property type="entry name" value="MG2"/>
    <property type="match status" value="1"/>
</dbReference>
<dbReference type="Pfam" id="PF17789">
    <property type="entry name" value="MG4"/>
    <property type="match status" value="1"/>
</dbReference>
<dbReference type="GO" id="GO:0005576">
    <property type="term" value="C:extracellular region"/>
    <property type="evidence" value="ECO:0007669"/>
    <property type="project" value="InterPro"/>
</dbReference>
<keyword evidence="8" id="KW-1185">Reference proteome</keyword>
<dbReference type="InterPro" id="IPR013783">
    <property type="entry name" value="Ig-like_fold"/>
</dbReference>
<feature type="domain" description="Alpha-2-macroglobulin bait region" evidence="4">
    <location>
        <begin position="438"/>
        <end position="574"/>
    </location>
</feature>
<evidence type="ECO:0000313" key="7">
    <source>
        <dbReference type="EnsemblMetazoa" id="AALB016103-PA"/>
    </source>
</evidence>
<dbReference type="Pfam" id="PF00207">
    <property type="entry name" value="A2M"/>
    <property type="match status" value="1"/>
</dbReference>
<evidence type="ECO:0000259" key="6">
    <source>
        <dbReference type="SMART" id="SM01361"/>
    </source>
</evidence>
<reference evidence="7" key="2">
    <citation type="submission" date="2022-08" db="UniProtKB">
        <authorList>
            <consortium name="EnsemblMetazoa"/>
        </authorList>
    </citation>
    <scope>IDENTIFICATION</scope>
    <source>
        <strain evidence="7">STECLA/ALBI9_A</strain>
    </source>
</reference>
<dbReference type="InterPro" id="IPR011625">
    <property type="entry name" value="A2M_N_BRD"/>
</dbReference>
<dbReference type="EnsemblMetazoa" id="AALB016103-RA">
    <property type="protein sequence ID" value="AALB016103-PA"/>
    <property type="gene ID" value="AALB016103"/>
</dbReference>
<dbReference type="InterPro" id="IPR036595">
    <property type="entry name" value="A-macroglobulin_rcpt-bd_sf"/>
</dbReference>
<dbReference type="PANTHER" id="PTHR11412:SF136">
    <property type="entry name" value="CD109 ANTIGEN"/>
    <property type="match status" value="1"/>
</dbReference>
<dbReference type="Proteomes" id="UP000069272">
    <property type="component" value="Chromosome 2L"/>
</dbReference>
<evidence type="ECO:0000256" key="2">
    <source>
        <dbReference type="ARBA" id="ARBA00022966"/>
    </source>
</evidence>
<dbReference type="GO" id="GO:0004866">
    <property type="term" value="F:endopeptidase inhibitor activity"/>
    <property type="evidence" value="ECO:0007669"/>
    <property type="project" value="InterPro"/>
</dbReference>
<dbReference type="Pfam" id="PF07677">
    <property type="entry name" value="A2M_recep"/>
    <property type="match status" value="1"/>
</dbReference>
<proteinExistence type="predicted"/>
<dbReference type="InterPro" id="IPR009048">
    <property type="entry name" value="A-macroglobulin_rcpt-bd"/>
</dbReference>
<name>A0A3F2YQ76_ANOAL</name>
<dbReference type="SMART" id="SM01359">
    <property type="entry name" value="A2M_N_2"/>
    <property type="match status" value="1"/>
</dbReference>
<dbReference type="Pfam" id="PF07703">
    <property type="entry name" value="A2M_BRD"/>
    <property type="match status" value="1"/>
</dbReference>
<dbReference type="VEuPathDB" id="VectorBase:AALB016103"/>
<dbReference type="Gene3D" id="2.60.40.1930">
    <property type="match status" value="2"/>
</dbReference>
<sequence>MKLVKKLSVCLFLMHMNIGATILIVGPSVIKLNRNYTFVVSNILGDTNDDCLLNVRLEGLDNKDHSTVFNFTQPVHVKPDTNEMVTFNIANNLPNGRYRIVIEGKQPSTSSTVNIYEEISLYHPRFLDDTRVFVQLNKPVITPGEVLKFRVFVLDADLKPASSHAKSVSVEIYDPNRQLIRQWCNVSLHKGIFENQIALPPISVLGAYRLKAMENDHILNGKVFEVRNYDIHSIDLNIYPMALPLGEHQALNLTVEVNNYVGKPLRGNLTIISSNIIDKSQTWYVNGIQQIYLPFRGKLRMLYDRSAVSLKLTFTDQFTNRTVAKELFVAVYDSKHKVTINKRILSYHPGSPFTTRLKVTYQNDEPAENVTLQVVTKGPDDVYRQNCTSNRNGDITFSMQTNKSTVIDSFQVFDGNISIARGWFKKVDGADLLEDKFIKVELLTRVKFNRMIKLLVTCSHNMTILLYYVISKENVVGAGFFRPNQTNRYSFQLLMSEQLIPRSKIIIVTIVSKSLIFDDVDLSIDEFGNPLEIKIEENIGEDGVDPGDEIELGIRGRPGAFVALAAYDQRLMQQNQDVSQIFFHDISFANVWNMFATPYDRNMIFPHSSKAKLGIFAVVANDTNRIPGLFEYGSRGILPDAPRLGMPGPYRTDFCESWLWQNLTIPSSGRFELITAVPHSATSWYITGISIDPKYGLGIVKKAATFSTVRILFILDHLPPSIKRGETILLHFTLFSNLTDEFEATVTMSNPKGEINFIDRPAADKSESKIVAVPPSSDTPVSFLVQAMKLGELEIRLNASVMQGIISDSFKKIIMVHPEDIVVLRSKQMHFDRDTPSDQSFDIPLFTKKKAKNTSIQLDLTVYPDRQSLKVLQNTCNLSLHYDGFDKSIQINSNIKQNITIKSIPNYVRHVSVIVACSSAQGVIKINWQYRLNLIHFEPRFNLQITKLGTSSKWMKQLNICCNFVPRKTNNYSNSTLVEVSIPIGYAMDSHNVVEETTINPISRIEILHGGTTLQISYNHIGDEMTCFSVFVYRRYNMPIKRPLYIKVQDIFRPELNAVQVFNFH</sequence>
<dbReference type="PANTHER" id="PTHR11412">
    <property type="entry name" value="MACROGLOBULIN / COMPLEMENT"/>
    <property type="match status" value="1"/>
</dbReference>
<dbReference type="SMART" id="SM01360">
    <property type="entry name" value="A2M"/>
    <property type="match status" value="1"/>
</dbReference>
<evidence type="ECO:0000256" key="1">
    <source>
        <dbReference type="ARBA" id="ARBA00022729"/>
    </source>
</evidence>
<feature type="domain" description="Alpha-2-macroglobulin" evidence="5">
    <location>
        <begin position="657"/>
        <end position="748"/>
    </location>
</feature>
<evidence type="ECO:0000256" key="3">
    <source>
        <dbReference type="ARBA" id="ARBA00023157"/>
    </source>
</evidence>
<dbReference type="VEuPathDB" id="VectorBase:AALB20_033505"/>
<evidence type="ECO:0008006" key="9">
    <source>
        <dbReference type="Google" id="ProtNLM"/>
    </source>
</evidence>
<feature type="domain" description="Alpha-macroglobulin receptor-binding" evidence="6">
    <location>
        <begin position="973"/>
        <end position="1062"/>
    </location>
</feature>